<evidence type="ECO:0000313" key="3">
    <source>
        <dbReference type="Proteomes" id="UP000036932"/>
    </source>
</evidence>
<proteinExistence type="predicted"/>
<sequence length="538" mass="60806">MGVRTKQKKGIAILLAAIMALTLLSGCGSAANKGDGGTEKNTNTAAINKEGYPIVNEPLTLSIMAPDMGIQNWKDMPVMQEMEKLTGIKIEYLNAPRDSFDTKKNLVFASGDYPDIFFGAKLTQAEELNYGGQGILLPLEDLINEYAPNIKKVLEDHPDIRKSITAPDGHIYSLPRIELFQPWYRNPMWYNSKLLKALDVKEIPETTEELYTLLKRVRDEDPNGNGIKDEIPLSSSNGTNKLRDIRTWILGAFGANEEEIYVDDQEKVHYTPMEEPYKAYLAYMNRLWDENLLDHESFSQTDDQKKAKIKNNQVLLFSEWNAYMALGGEPSTEDVMFSPVKSDMVDTPSIARNKGFATGAFAISNSNPSPEASIRWVDYMYTDEGSMLFNKGPEGVLWKYTDDSKTKIEYLPVPDGEDREEYRSKLTPNYGVATPMVVPDEPSKNEFDEWVAKESQTKLLDRGAKVPFPALFLTAEESTEVTTLRSDLSTYVSQMEAKFVTGQESLDNWDKYVDTVKKMGGERLAEVYQTAYDRWKNS</sequence>
<dbReference type="Proteomes" id="UP000036932">
    <property type="component" value="Unassembled WGS sequence"/>
</dbReference>
<dbReference type="OrthoDB" id="9787283at2"/>
<protein>
    <submittedName>
        <fullName evidence="2">ABC transporter substrate-binding protein</fullName>
    </submittedName>
</protein>
<dbReference type="InterPro" id="IPR006059">
    <property type="entry name" value="SBP"/>
</dbReference>
<evidence type="ECO:0000256" key="1">
    <source>
        <dbReference type="SAM" id="SignalP"/>
    </source>
</evidence>
<dbReference type="PATRIC" id="fig|1705565.3.peg.2108"/>
<keyword evidence="1" id="KW-0732">Signal</keyword>
<name>A0A0M1P085_9BACL</name>
<feature type="signal peptide" evidence="1">
    <location>
        <begin position="1"/>
        <end position="30"/>
    </location>
</feature>
<feature type="chain" id="PRO_5005620424" evidence="1">
    <location>
        <begin position="31"/>
        <end position="538"/>
    </location>
</feature>
<dbReference type="PROSITE" id="PS51257">
    <property type="entry name" value="PROKAR_LIPOPROTEIN"/>
    <property type="match status" value="1"/>
</dbReference>
<reference evidence="3" key="1">
    <citation type="submission" date="2015-08" db="EMBL/GenBank/DDBJ databases">
        <title>Genome sequencing project for genomic taxonomy and phylogenomics of Bacillus-like bacteria.</title>
        <authorList>
            <person name="Liu B."/>
            <person name="Wang J."/>
            <person name="Zhu Y."/>
            <person name="Liu G."/>
            <person name="Chen Q."/>
            <person name="Chen Z."/>
            <person name="Lan J."/>
            <person name="Che J."/>
            <person name="Ge C."/>
            <person name="Shi H."/>
            <person name="Pan Z."/>
            <person name="Liu X."/>
        </authorList>
    </citation>
    <scope>NUCLEOTIDE SEQUENCE [LARGE SCALE GENOMIC DNA]</scope>
    <source>
        <strain evidence="3">FJAT-22460</strain>
    </source>
</reference>
<dbReference type="SUPFAM" id="SSF53850">
    <property type="entry name" value="Periplasmic binding protein-like II"/>
    <property type="match status" value="1"/>
</dbReference>
<organism evidence="2 3">
    <name type="scientific">Paenibacillus solani</name>
    <dbReference type="NCBI Taxonomy" id="1705565"/>
    <lineage>
        <taxon>Bacteria</taxon>
        <taxon>Bacillati</taxon>
        <taxon>Bacillota</taxon>
        <taxon>Bacilli</taxon>
        <taxon>Bacillales</taxon>
        <taxon>Paenibacillaceae</taxon>
        <taxon>Paenibacillus</taxon>
    </lineage>
</organism>
<dbReference type="Gene3D" id="3.40.190.10">
    <property type="entry name" value="Periplasmic binding protein-like II"/>
    <property type="match status" value="2"/>
</dbReference>
<comment type="caution">
    <text evidence="2">The sequence shown here is derived from an EMBL/GenBank/DDBJ whole genome shotgun (WGS) entry which is preliminary data.</text>
</comment>
<dbReference type="EMBL" id="LIUT01000001">
    <property type="protein sequence ID" value="KOR87903.1"/>
    <property type="molecule type" value="Genomic_DNA"/>
</dbReference>
<keyword evidence="3" id="KW-1185">Reference proteome</keyword>
<dbReference type="Pfam" id="PF01547">
    <property type="entry name" value="SBP_bac_1"/>
    <property type="match status" value="1"/>
</dbReference>
<dbReference type="RefSeq" id="WP_054400963.1">
    <property type="nucleotide sequence ID" value="NZ_LIUT01000001.1"/>
</dbReference>
<evidence type="ECO:0000313" key="2">
    <source>
        <dbReference type="EMBL" id="KOR87903.1"/>
    </source>
</evidence>
<accession>A0A0M1P085</accession>
<gene>
    <name evidence="2" type="ORF">AM231_01290</name>
</gene>
<dbReference type="PANTHER" id="PTHR43649:SF12">
    <property type="entry name" value="DIACETYLCHITOBIOSE BINDING PROTEIN DASA"/>
    <property type="match status" value="1"/>
</dbReference>
<dbReference type="InterPro" id="IPR050490">
    <property type="entry name" value="Bact_solute-bd_prot1"/>
</dbReference>
<dbReference type="PANTHER" id="PTHR43649">
    <property type="entry name" value="ARABINOSE-BINDING PROTEIN-RELATED"/>
    <property type="match status" value="1"/>
</dbReference>
<dbReference type="AlphaFoldDB" id="A0A0M1P085"/>